<dbReference type="GO" id="GO:0008168">
    <property type="term" value="F:methyltransferase activity"/>
    <property type="evidence" value="ECO:0007669"/>
    <property type="project" value="UniProtKB-KW"/>
</dbReference>
<keyword evidence="1" id="KW-0808">Transferase</keyword>
<dbReference type="Proteomes" id="UP000767854">
    <property type="component" value="Unassembled WGS sequence"/>
</dbReference>
<evidence type="ECO:0000313" key="1">
    <source>
        <dbReference type="EMBL" id="MBM7561640.1"/>
    </source>
</evidence>
<organism evidence="1 2">
    <name type="scientific">Fusibacter tunisiensis</name>
    <dbReference type="NCBI Taxonomy" id="1008308"/>
    <lineage>
        <taxon>Bacteria</taxon>
        <taxon>Bacillati</taxon>
        <taxon>Bacillota</taxon>
        <taxon>Clostridia</taxon>
        <taxon>Eubacteriales</taxon>
        <taxon>Eubacteriales Family XII. Incertae Sedis</taxon>
        <taxon>Fusibacter</taxon>
    </lineage>
</organism>
<dbReference type="GO" id="GO:0032259">
    <property type="term" value="P:methylation"/>
    <property type="evidence" value="ECO:0007669"/>
    <property type="project" value="UniProtKB-KW"/>
</dbReference>
<reference evidence="1 2" key="1">
    <citation type="submission" date="2021-01" db="EMBL/GenBank/DDBJ databases">
        <title>Genomic Encyclopedia of Type Strains, Phase IV (KMG-IV): sequencing the most valuable type-strain genomes for metagenomic binning, comparative biology and taxonomic classification.</title>
        <authorList>
            <person name="Goeker M."/>
        </authorList>
    </citation>
    <scope>NUCLEOTIDE SEQUENCE [LARGE SCALE GENOMIC DNA]</scope>
    <source>
        <strain evidence="1 2">DSM 24436</strain>
    </source>
</reference>
<keyword evidence="1" id="KW-0489">Methyltransferase</keyword>
<keyword evidence="2" id="KW-1185">Reference proteome</keyword>
<name>A0ABS2MQG4_9FIRM</name>
<proteinExistence type="predicted"/>
<dbReference type="RefSeq" id="WP_204663329.1">
    <property type="nucleotide sequence ID" value="NZ_JAFBDT010000006.1"/>
</dbReference>
<dbReference type="NCBIfam" id="NF038110">
    <property type="entry name" value="Lys_methyl_FliB"/>
    <property type="match status" value="1"/>
</dbReference>
<gene>
    <name evidence="1" type="ORF">JOC49_001160</name>
</gene>
<evidence type="ECO:0000313" key="2">
    <source>
        <dbReference type="Proteomes" id="UP000767854"/>
    </source>
</evidence>
<sequence length="362" mass="42344">MKLYMPKYALDFQCIADKCEDSCCKGWSVDLDIETYKHYQKIEDGPLKKIVAENIYLNPECVDQSVDYAKVTLTPKKRCPFLSKENLCNIQAQYGEDLLSNVCATYPRIYNRVNGKIELSMSTSCPEVMRLILQDQDSLNEVEVDVDDFPKIITYDLEKYPEIREKVFWLMTRNMPVETKLAEIGRLLADYLDLEAPVFEIYKTQALHSKMKPFVFAKTIVDQMRPYDSEAYMQSAEMSKKITDAGIERFNDFETDFQFAVTQFFLNYFRRTLFPYTEVESMFDAYRLLVVRFLIIRTQTVGAFSAGLTMNLETFGRYLQTFSKVFDHHHTFSYEVLKMLDHSNVTTVIELENLLFAKGRWA</sequence>
<comment type="caution">
    <text evidence="1">The sequence shown here is derived from an EMBL/GenBank/DDBJ whole genome shotgun (WGS) entry which is preliminary data.</text>
</comment>
<dbReference type="EC" id="2.1.1.-" evidence="1"/>
<accession>A0ABS2MQG4</accession>
<protein>
    <submittedName>
        <fullName evidence="1">Lysine-N-methylase</fullName>
        <ecNumber evidence="1">2.1.1.-</ecNumber>
    </submittedName>
</protein>
<dbReference type="EMBL" id="JAFBDT010000006">
    <property type="protein sequence ID" value="MBM7561640.1"/>
    <property type="molecule type" value="Genomic_DNA"/>
</dbReference>